<feature type="chain" id="PRO_5013300851" evidence="2">
    <location>
        <begin position="28"/>
        <end position="404"/>
    </location>
</feature>
<keyword evidence="4" id="KW-0378">Hydrolase</keyword>
<reference evidence="4 5" key="1">
    <citation type="journal article" date="2015" name="Plant Cell">
        <title>Oil accumulation by the oleaginous diatom Fistulifera solaris as revealed by the genome and transcriptome.</title>
        <authorList>
            <person name="Tanaka T."/>
            <person name="Maeda Y."/>
            <person name="Veluchamy A."/>
            <person name="Tanaka M."/>
            <person name="Abida H."/>
            <person name="Marechal E."/>
            <person name="Bowler C."/>
            <person name="Muto M."/>
            <person name="Sunaga Y."/>
            <person name="Tanaka M."/>
            <person name="Yoshino T."/>
            <person name="Taniguchi T."/>
            <person name="Fukuda Y."/>
            <person name="Nemoto M."/>
            <person name="Matsumoto M."/>
            <person name="Wong P.S."/>
            <person name="Aburatani S."/>
            <person name="Fujibuchi W."/>
        </authorList>
    </citation>
    <scope>NUCLEOTIDE SEQUENCE [LARGE SCALE GENOMIC DNA]</scope>
    <source>
        <strain evidence="4 5">JPCC DA0580</strain>
    </source>
</reference>
<dbReference type="GO" id="GO:0003723">
    <property type="term" value="F:RNA binding"/>
    <property type="evidence" value="ECO:0007669"/>
    <property type="project" value="UniProtKB-KW"/>
</dbReference>
<dbReference type="Gene3D" id="3.30.110.60">
    <property type="entry name" value="YhbY-like"/>
    <property type="match status" value="1"/>
</dbReference>
<gene>
    <name evidence="4" type="ORF">FisN_25Lh028</name>
</gene>
<dbReference type="InterPro" id="IPR002125">
    <property type="entry name" value="CMP_dCMP_dom"/>
</dbReference>
<keyword evidence="5" id="KW-1185">Reference proteome</keyword>
<dbReference type="OrthoDB" id="252265at2759"/>
<evidence type="ECO:0000259" key="3">
    <source>
        <dbReference type="PROSITE" id="PS51747"/>
    </source>
</evidence>
<evidence type="ECO:0000313" key="4">
    <source>
        <dbReference type="EMBL" id="GAX14777.1"/>
    </source>
</evidence>
<dbReference type="PROSITE" id="PS51747">
    <property type="entry name" value="CYT_DCMP_DEAMINASES_2"/>
    <property type="match status" value="1"/>
</dbReference>
<dbReference type="Proteomes" id="UP000198406">
    <property type="component" value="Unassembled WGS sequence"/>
</dbReference>
<keyword evidence="1" id="KW-0694">RNA-binding</keyword>
<evidence type="ECO:0000313" key="5">
    <source>
        <dbReference type="Proteomes" id="UP000198406"/>
    </source>
</evidence>
<feature type="signal peptide" evidence="2">
    <location>
        <begin position="1"/>
        <end position="27"/>
    </location>
</feature>
<dbReference type="Gene3D" id="3.40.140.10">
    <property type="entry name" value="Cytidine Deaminase, domain 2"/>
    <property type="match status" value="1"/>
</dbReference>
<accession>A0A1Z5JL81</accession>
<keyword evidence="2" id="KW-0732">Signal</keyword>
<dbReference type="PANTHER" id="PTHR11079">
    <property type="entry name" value="CYTOSINE DEAMINASE FAMILY MEMBER"/>
    <property type="match status" value="1"/>
</dbReference>
<dbReference type="PANTHER" id="PTHR11079:SF162">
    <property type="entry name" value="RIBOFLAVIN BIOSYNTHESIS PROTEIN PYRD, CHLOROPLASTIC"/>
    <property type="match status" value="1"/>
</dbReference>
<dbReference type="EC" id="3.5.4.26" evidence="4"/>
<dbReference type="CDD" id="cd01284">
    <property type="entry name" value="Riboflavin_deaminase-reductase"/>
    <property type="match status" value="1"/>
</dbReference>
<dbReference type="EMBL" id="BDSP01000083">
    <property type="protein sequence ID" value="GAX14777.1"/>
    <property type="molecule type" value="Genomic_DNA"/>
</dbReference>
<dbReference type="InterPro" id="IPR016193">
    <property type="entry name" value="Cytidine_deaminase-like"/>
</dbReference>
<dbReference type="GO" id="GO:0008835">
    <property type="term" value="F:diaminohydroxyphosphoribosylaminopyrimidine deaminase activity"/>
    <property type="evidence" value="ECO:0007669"/>
    <property type="project" value="UniProtKB-EC"/>
</dbReference>
<dbReference type="SUPFAM" id="SSF75471">
    <property type="entry name" value="YhbY-like"/>
    <property type="match status" value="1"/>
</dbReference>
<dbReference type="AlphaFoldDB" id="A0A1Z5JL81"/>
<organism evidence="4 5">
    <name type="scientific">Fistulifera solaris</name>
    <name type="common">Oleaginous diatom</name>
    <dbReference type="NCBI Taxonomy" id="1519565"/>
    <lineage>
        <taxon>Eukaryota</taxon>
        <taxon>Sar</taxon>
        <taxon>Stramenopiles</taxon>
        <taxon>Ochrophyta</taxon>
        <taxon>Bacillariophyta</taxon>
        <taxon>Bacillariophyceae</taxon>
        <taxon>Bacillariophycidae</taxon>
        <taxon>Naviculales</taxon>
        <taxon>Naviculaceae</taxon>
        <taxon>Fistulifera</taxon>
    </lineage>
</organism>
<protein>
    <submittedName>
        <fullName evidence="4">Diaminohydroxyphosphoribosylaminopyrimidine deaminase / 5-amino-6-(5-phosphoribosylamino)uracil reductase</fullName>
        <ecNumber evidence="4">1.1.1.193</ecNumber>
        <ecNumber evidence="4">3.5.4.26</ecNumber>
    </submittedName>
</protein>
<dbReference type="SUPFAM" id="SSF53927">
    <property type="entry name" value="Cytidine deaminase-like"/>
    <property type="match status" value="1"/>
</dbReference>
<sequence length="404" mass="44184">MIPSSLLNHVISAFLWLFLCQAFPAHSFQTQRSLHRNVVTRHTSITTAHATSATSTDQAFLNQAVASAKLGLGHTFPNPAVGCVLVNEQNQIIGQGFHPRAGFPHAEVFALLQASGHVSDGVRAAKCVIEQFNSSSDSARSTEFTRIQELTNQYRSDPSSLFQPLVDHASVTAYVTLEPCCHYGQTPPCALALQLAGVQRVVVGFRDPNPRVDGGGVQFLQQKGVTVDLMNDPACASLVAAFCQRITPRPAEWPSDTYNDQVTGAMRSALRSVAGRQKAAGTLPEVSWAKDMLVDSELWILQEQRVEDDTDKCIAMYKTIKIKPEWMEHLDQLLWDHELVQVRLNNAVNKKKDAKLVGQVIAAQLQAHVTQTVGHTCLLYRPGVPPVLNLEALVQETSSSSSST</sequence>
<dbReference type="GO" id="GO:0008703">
    <property type="term" value="F:5-amino-6-(5-phosphoribosylamino)uracil reductase activity"/>
    <property type="evidence" value="ECO:0007669"/>
    <property type="project" value="UniProtKB-EC"/>
</dbReference>
<proteinExistence type="predicted"/>
<feature type="domain" description="CMP/dCMP-type deaminase" evidence="3">
    <location>
        <begin position="55"/>
        <end position="228"/>
    </location>
</feature>
<dbReference type="InParanoid" id="A0A1Z5JL81"/>
<dbReference type="InterPro" id="IPR035920">
    <property type="entry name" value="YhbY-like_sf"/>
</dbReference>
<dbReference type="Pfam" id="PF00383">
    <property type="entry name" value="dCMP_cyt_deam_1"/>
    <property type="match status" value="1"/>
</dbReference>
<name>A0A1Z5JL81_FISSO</name>
<dbReference type="InterPro" id="IPR001890">
    <property type="entry name" value="RNA-binding_CRM"/>
</dbReference>
<dbReference type="EC" id="1.1.1.193" evidence="4"/>
<keyword evidence="4" id="KW-0560">Oxidoreductase</keyword>
<evidence type="ECO:0000256" key="2">
    <source>
        <dbReference type="SAM" id="SignalP"/>
    </source>
</evidence>
<evidence type="ECO:0000256" key="1">
    <source>
        <dbReference type="ARBA" id="ARBA00022884"/>
    </source>
</evidence>
<comment type="caution">
    <text evidence="4">The sequence shown here is derived from an EMBL/GenBank/DDBJ whole genome shotgun (WGS) entry which is preliminary data.</text>
</comment>
<dbReference type="Pfam" id="PF01985">
    <property type="entry name" value="CRS1_YhbY"/>
    <property type="match status" value="1"/>
</dbReference>